<dbReference type="CDD" id="cd06259">
    <property type="entry name" value="YdcF-like"/>
    <property type="match status" value="1"/>
</dbReference>
<evidence type="ECO:0000256" key="1">
    <source>
        <dbReference type="SAM" id="MobiDB-lite"/>
    </source>
</evidence>
<accession>A0A223S9K5</accession>
<dbReference type="InterPro" id="IPR003848">
    <property type="entry name" value="DUF218"/>
</dbReference>
<keyword evidence="2" id="KW-0472">Membrane</keyword>
<name>A0A223S9K5_9ACTN</name>
<evidence type="ECO:0000313" key="5">
    <source>
        <dbReference type="Proteomes" id="UP000215005"/>
    </source>
</evidence>
<reference evidence="4 5" key="1">
    <citation type="submission" date="2017-08" db="EMBL/GenBank/DDBJ databases">
        <title>The complete genome sequence of Nocardiopsis gilva YIM 90087.</title>
        <authorList>
            <person name="Yin M."/>
            <person name="Tang S."/>
        </authorList>
    </citation>
    <scope>NUCLEOTIDE SEQUENCE [LARGE SCALE GENOMIC DNA]</scope>
    <source>
        <strain evidence="4 5">YIM 90087</strain>
    </source>
</reference>
<proteinExistence type="predicted"/>
<dbReference type="RefSeq" id="WP_017619342.1">
    <property type="nucleotide sequence ID" value="NZ_ANBG01000236.1"/>
</dbReference>
<feature type="compositionally biased region" description="Basic and acidic residues" evidence="1">
    <location>
        <begin position="96"/>
        <end position="127"/>
    </location>
</feature>
<gene>
    <name evidence="4" type="ORF">CDO52_20070</name>
</gene>
<dbReference type="InterPro" id="IPR051599">
    <property type="entry name" value="Cell_Envelope_Assoc"/>
</dbReference>
<keyword evidence="2" id="KW-0812">Transmembrane</keyword>
<feature type="transmembrane region" description="Helical" evidence="2">
    <location>
        <begin position="160"/>
        <end position="184"/>
    </location>
</feature>
<dbReference type="GO" id="GO:0005886">
    <property type="term" value="C:plasma membrane"/>
    <property type="evidence" value="ECO:0007669"/>
    <property type="project" value="TreeGrafter"/>
</dbReference>
<evidence type="ECO:0000313" key="4">
    <source>
        <dbReference type="EMBL" id="ASU84791.1"/>
    </source>
</evidence>
<dbReference type="EMBL" id="CP022753">
    <property type="protein sequence ID" value="ASU84791.1"/>
    <property type="molecule type" value="Genomic_DNA"/>
</dbReference>
<keyword evidence="5" id="KW-1185">Reference proteome</keyword>
<dbReference type="PANTHER" id="PTHR30336">
    <property type="entry name" value="INNER MEMBRANE PROTEIN, PROBABLE PERMEASE"/>
    <property type="match status" value="1"/>
</dbReference>
<organism evidence="4 5">
    <name type="scientific">Nocardiopsis gilva YIM 90087</name>
    <dbReference type="NCBI Taxonomy" id="1235441"/>
    <lineage>
        <taxon>Bacteria</taxon>
        <taxon>Bacillati</taxon>
        <taxon>Actinomycetota</taxon>
        <taxon>Actinomycetes</taxon>
        <taxon>Streptosporangiales</taxon>
        <taxon>Nocardiopsidaceae</taxon>
        <taxon>Nocardiopsis</taxon>
    </lineage>
</organism>
<evidence type="ECO:0000256" key="2">
    <source>
        <dbReference type="SAM" id="Phobius"/>
    </source>
</evidence>
<feature type="region of interest" description="Disordered" evidence="1">
    <location>
        <begin position="1"/>
        <end position="154"/>
    </location>
</feature>
<feature type="domain" description="DUF218" evidence="3">
    <location>
        <begin position="195"/>
        <end position="326"/>
    </location>
</feature>
<dbReference type="Pfam" id="PF02698">
    <property type="entry name" value="DUF218"/>
    <property type="match status" value="1"/>
</dbReference>
<keyword evidence="2" id="KW-1133">Transmembrane helix</keyword>
<evidence type="ECO:0000259" key="3">
    <source>
        <dbReference type="Pfam" id="PF02698"/>
    </source>
</evidence>
<dbReference type="KEGG" id="ngv:CDO52_20070"/>
<protein>
    <recommendedName>
        <fullName evidence="3">DUF218 domain-containing protein</fullName>
    </recommendedName>
</protein>
<dbReference type="PANTHER" id="PTHR30336:SF20">
    <property type="entry name" value="DUF218 DOMAIN-CONTAINING PROTEIN"/>
    <property type="match status" value="1"/>
</dbReference>
<sequence>MGDGRGEEPRDERMRVVAQDAEATRVFTRDDSGAADLGPTAAGGSGVADMTGERQRSPTGADQPHAGATRRFARTPTGIVAAGAEDPGAHGGVIDTADHPGGEEEAPPRADTVGAERTRAFTRDTRDAPPTAPGDDRTGGTTGGAGRSTRPAPRRRRVRIRWIVALLLATVLALPPGTWVWVWYTARQDDRPQSDAIIVLGASQYNGRPSPVFEARLRHAADLYRDGVAPQIVTVGGNLPGDNFTEAGSGRNWLVQVGVPRDRIVAIGKGNDTLQSMTAVGKEFTAQQWSTAVIVTDPWHTLRSRKMAEDVGIDASTSPARSGPAVIERKTQLWYITRETASLWYYWIFDDSSDIRVNAA</sequence>
<dbReference type="AlphaFoldDB" id="A0A223S9K5"/>
<feature type="compositionally biased region" description="Basic and acidic residues" evidence="1">
    <location>
        <begin position="1"/>
        <end position="15"/>
    </location>
</feature>
<dbReference type="Proteomes" id="UP000215005">
    <property type="component" value="Chromosome"/>
</dbReference>